<dbReference type="Proteomes" id="UP001143372">
    <property type="component" value="Unassembled WGS sequence"/>
</dbReference>
<evidence type="ECO:0000313" key="2">
    <source>
        <dbReference type="Proteomes" id="UP001143372"/>
    </source>
</evidence>
<name>A0A9W6J1B9_9HYPH</name>
<dbReference type="EMBL" id="BSFI01000007">
    <property type="protein sequence ID" value="GLK67908.1"/>
    <property type="molecule type" value="Genomic_DNA"/>
</dbReference>
<comment type="caution">
    <text evidence="1">The sequence shown here is derived from an EMBL/GenBank/DDBJ whole genome shotgun (WGS) entry which is preliminary data.</text>
</comment>
<reference evidence="1" key="2">
    <citation type="submission" date="2023-01" db="EMBL/GenBank/DDBJ databases">
        <authorList>
            <person name="Sun Q."/>
            <person name="Evtushenko L."/>
        </authorList>
    </citation>
    <scope>NUCLEOTIDE SEQUENCE</scope>
    <source>
        <strain evidence="1">VKM B-2347</strain>
    </source>
</reference>
<organism evidence="1 2">
    <name type="scientific">Hansschlegelia plantiphila</name>
    <dbReference type="NCBI Taxonomy" id="374655"/>
    <lineage>
        <taxon>Bacteria</taxon>
        <taxon>Pseudomonadati</taxon>
        <taxon>Pseudomonadota</taxon>
        <taxon>Alphaproteobacteria</taxon>
        <taxon>Hyphomicrobiales</taxon>
        <taxon>Methylopilaceae</taxon>
        <taxon>Hansschlegelia</taxon>
    </lineage>
</organism>
<dbReference type="InterPro" id="IPR011739">
    <property type="entry name" value="GTA_rcc01693"/>
</dbReference>
<keyword evidence="2" id="KW-1185">Reference proteome</keyword>
<dbReference type="RefSeq" id="WP_271168150.1">
    <property type="nucleotide sequence ID" value="NZ_BSFI01000007.1"/>
</dbReference>
<evidence type="ECO:0000313" key="1">
    <source>
        <dbReference type="EMBL" id="GLK67908.1"/>
    </source>
</evidence>
<reference evidence="1" key="1">
    <citation type="journal article" date="2014" name="Int. J. Syst. Evol. Microbiol.">
        <title>Complete genome sequence of Corynebacterium casei LMG S-19264T (=DSM 44701T), isolated from a smear-ripened cheese.</title>
        <authorList>
            <consortium name="US DOE Joint Genome Institute (JGI-PGF)"/>
            <person name="Walter F."/>
            <person name="Albersmeier A."/>
            <person name="Kalinowski J."/>
            <person name="Ruckert C."/>
        </authorList>
    </citation>
    <scope>NUCLEOTIDE SEQUENCE</scope>
    <source>
        <strain evidence="1">VKM B-2347</strain>
    </source>
</reference>
<gene>
    <name evidence="1" type="ORF">GCM10008179_15460</name>
</gene>
<accession>A0A9W6J1B9</accession>
<dbReference type="NCBIfam" id="TIGR02216">
    <property type="entry name" value="phage_TIGR02216"/>
    <property type="match status" value="1"/>
</dbReference>
<dbReference type="InterPro" id="IPR019056">
    <property type="entry name" value="Phage_TAC_6"/>
</dbReference>
<protein>
    <recommendedName>
        <fullName evidence="3">Phage tail assembly chaperone</fullName>
    </recommendedName>
</protein>
<sequence length="61" mass="6490">MGFGLGVLRLAPDAFWRMTPREIAAAASGLHGGGGGRSGALKRADFERLMARFPDRETDDG</sequence>
<evidence type="ECO:0008006" key="3">
    <source>
        <dbReference type="Google" id="ProtNLM"/>
    </source>
</evidence>
<dbReference type="Pfam" id="PF09550">
    <property type="entry name" value="Phage_TAC_6"/>
    <property type="match status" value="1"/>
</dbReference>
<proteinExistence type="predicted"/>
<dbReference type="AlphaFoldDB" id="A0A9W6J1B9"/>